<evidence type="ECO:0000313" key="4">
    <source>
        <dbReference type="Proteomes" id="UP000093199"/>
    </source>
</evidence>
<keyword evidence="4" id="KW-1185">Reference proteome</keyword>
<dbReference type="GO" id="GO:0000270">
    <property type="term" value="P:peptidoglycan metabolic process"/>
    <property type="evidence" value="ECO:0007669"/>
    <property type="project" value="InterPro"/>
</dbReference>
<dbReference type="InterPro" id="IPR023346">
    <property type="entry name" value="Lysozyme-like_dom_sf"/>
</dbReference>
<dbReference type="CDD" id="cd00254">
    <property type="entry name" value="LT-like"/>
    <property type="match status" value="1"/>
</dbReference>
<dbReference type="Pfam" id="PF01464">
    <property type="entry name" value="SLT"/>
    <property type="match status" value="1"/>
</dbReference>
<evidence type="ECO:0000259" key="2">
    <source>
        <dbReference type="Pfam" id="PF01464"/>
    </source>
</evidence>
<dbReference type="PANTHER" id="PTHR37423">
    <property type="entry name" value="SOLUBLE LYTIC MUREIN TRANSGLYCOSYLASE-RELATED"/>
    <property type="match status" value="1"/>
</dbReference>
<dbReference type="PROSITE" id="PS00922">
    <property type="entry name" value="TRANSGLYCOSYLASE"/>
    <property type="match status" value="1"/>
</dbReference>
<accession>A0A1C0YJW6</accession>
<dbReference type="Proteomes" id="UP000093199">
    <property type="component" value="Unassembled WGS sequence"/>
</dbReference>
<dbReference type="EMBL" id="MASJ01000003">
    <property type="protein sequence ID" value="OCS87472.1"/>
    <property type="molecule type" value="Genomic_DNA"/>
</dbReference>
<reference evidence="3 4" key="1">
    <citation type="submission" date="2016-07" db="EMBL/GenBank/DDBJ databases">
        <title>Caryophanon tenue genome sequencing.</title>
        <authorList>
            <person name="Verma A."/>
            <person name="Pal Y."/>
            <person name="Krishnamurthi S."/>
        </authorList>
    </citation>
    <scope>NUCLEOTIDE SEQUENCE [LARGE SCALE GENOMIC DNA]</scope>
    <source>
        <strain evidence="3 4">DSM 14152</strain>
    </source>
</reference>
<dbReference type="GO" id="GO:0016020">
    <property type="term" value="C:membrane"/>
    <property type="evidence" value="ECO:0007669"/>
    <property type="project" value="InterPro"/>
</dbReference>
<dbReference type="OrthoDB" id="9815002at2"/>
<dbReference type="STRING" id="33978.A6M13_09175"/>
<dbReference type="InterPro" id="IPR000189">
    <property type="entry name" value="Transglyc_AS"/>
</dbReference>
<dbReference type="Gene3D" id="1.10.530.10">
    <property type="match status" value="1"/>
</dbReference>
<dbReference type="SUPFAM" id="SSF53955">
    <property type="entry name" value="Lysozyme-like"/>
    <property type="match status" value="1"/>
</dbReference>
<name>A0A1C0YJW6_9BACL</name>
<dbReference type="AlphaFoldDB" id="A0A1C0YJW6"/>
<feature type="domain" description="Transglycosylase SLT" evidence="2">
    <location>
        <begin position="134"/>
        <end position="242"/>
    </location>
</feature>
<comment type="caution">
    <text evidence="3">The sequence shown here is derived from an EMBL/GenBank/DDBJ whole genome shotgun (WGS) entry which is preliminary data.</text>
</comment>
<proteinExistence type="inferred from homology"/>
<organism evidence="3 4">
    <name type="scientific">Caryophanon tenue</name>
    <dbReference type="NCBI Taxonomy" id="33978"/>
    <lineage>
        <taxon>Bacteria</taxon>
        <taxon>Bacillati</taxon>
        <taxon>Bacillota</taxon>
        <taxon>Bacilli</taxon>
        <taxon>Bacillales</taxon>
        <taxon>Caryophanaceae</taxon>
        <taxon>Caryophanon</taxon>
    </lineage>
</organism>
<evidence type="ECO:0000256" key="1">
    <source>
        <dbReference type="ARBA" id="ARBA00007734"/>
    </source>
</evidence>
<dbReference type="InterPro" id="IPR008258">
    <property type="entry name" value="Transglycosylase_SLT_dom_1"/>
</dbReference>
<gene>
    <name evidence="3" type="ORF">A6M13_09175</name>
</gene>
<dbReference type="GO" id="GO:0008933">
    <property type="term" value="F:peptidoglycan lytic transglycosylase activity"/>
    <property type="evidence" value="ECO:0007669"/>
    <property type="project" value="InterPro"/>
</dbReference>
<sequence>MTISTIRSLTDTAAIQTMTGDTQQAANTSSLFSELISDVLSNNASTNDLQNYLGAIPSLVNALDNDSTATTASTASLLLGSLTTGTASTYMPPALYSVLNDHVQKEQVTNATTTDTNSVIFEGSLAGANKYSALIQQAAEKYDLDPKLIASMMKQESNFNASAKSYAGASGLMQLMPATAKYLGVTNSLDPAQNIMGGAKYLRQMLDQFGGNLETALAAYNAGPGNVKKYGGIPPFKETQNYVAKITNYYRA</sequence>
<comment type="similarity">
    <text evidence="1">Belongs to the transglycosylase Slt family.</text>
</comment>
<dbReference type="RefSeq" id="WP_066542999.1">
    <property type="nucleotide sequence ID" value="NZ_MASJ01000003.1"/>
</dbReference>
<evidence type="ECO:0000313" key="3">
    <source>
        <dbReference type="EMBL" id="OCS87472.1"/>
    </source>
</evidence>
<protein>
    <recommendedName>
        <fullName evidence="2">Transglycosylase SLT domain-containing protein</fullName>
    </recommendedName>
</protein>
<dbReference type="PANTHER" id="PTHR37423:SF2">
    <property type="entry name" value="MEMBRANE-BOUND LYTIC MUREIN TRANSGLYCOSYLASE C"/>
    <property type="match status" value="1"/>
</dbReference>